<accession>A0ABP4MEG2</accession>
<evidence type="ECO:0000313" key="2">
    <source>
        <dbReference type="Proteomes" id="UP001501470"/>
    </source>
</evidence>
<name>A0ABP4MEG2_9ACTN</name>
<comment type="caution">
    <text evidence="1">The sequence shown here is derived from an EMBL/GenBank/DDBJ whole genome shotgun (WGS) entry which is preliminary data.</text>
</comment>
<gene>
    <name evidence="1" type="ORF">GCM10009827_073270</name>
</gene>
<dbReference type="Proteomes" id="UP001501470">
    <property type="component" value="Unassembled WGS sequence"/>
</dbReference>
<organism evidence="1 2">
    <name type="scientific">Dactylosporangium maewongense</name>
    <dbReference type="NCBI Taxonomy" id="634393"/>
    <lineage>
        <taxon>Bacteria</taxon>
        <taxon>Bacillati</taxon>
        <taxon>Actinomycetota</taxon>
        <taxon>Actinomycetes</taxon>
        <taxon>Micromonosporales</taxon>
        <taxon>Micromonosporaceae</taxon>
        <taxon>Dactylosporangium</taxon>
    </lineage>
</organism>
<evidence type="ECO:0000313" key="1">
    <source>
        <dbReference type="EMBL" id="GAA1542987.1"/>
    </source>
</evidence>
<dbReference type="EMBL" id="BAAAQD010000017">
    <property type="protein sequence ID" value="GAA1542987.1"/>
    <property type="molecule type" value="Genomic_DNA"/>
</dbReference>
<reference evidence="2" key="1">
    <citation type="journal article" date="2019" name="Int. J. Syst. Evol. Microbiol.">
        <title>The Global Catalogue of Microorganisms (GCM) 10K type strain sequencing project: providing services to taxonomists for standard genome sequencing and annotation.</title>
        <authorList>
            <consortium name="The Broad Institute Genomics Platform"/>
            <consortium name="The Broad Institute Genome Sequencing Center for Infectious Disease"/>
            <person name="Wu L."/>
            <person name="Ma J."/>
        </authorList>
    </citation>
    <scope>NUCLEOTIDE SEQUENCE [LARGE SCALE GENOMIC DNA]</scope>
    <source>
        <strain evidence="2">JCM 15933</strain>
    </source>
</reference>
<keyword evidence="2" id="KW-1185">Reference proteome</keyword>
<dbReference type="RefSeq" id="WP_344507378.1">
    <property type="nucleotide sequence ID" value="NZ_BAAAQD010000017.1"/>
</dbReference>
<evidence type="ECO:0008006" key="3">
    <source>
        <dbReference type="Google" id="ProtNLM"/>
    </source>
</evidence>
<protein>
    <recommendedName>
        <fullName evidence="3">Halobacterial output domain-containing protein</fullName>
    </recommendedName>
</protein>
<proteinExistence type="predicted"/>
<sequence length="117" mass="13304">MTESALLMFSYYEHDWDESIDNPEAATTELMRRVTEGDWTPYSGDEPDPDDIATIEDLEARARESIDAWNVPDDAVRIPIDKLRAIIDAGGWTFVAGEFTELVGNHHDTEYVVQLTR</sequence>